<sequence length="302" mass="35733">IIWKEMLGNYQLKELINFKVIAGRKTFKIVVWYGYQNRSIQEGSVKNWTIDNCLLSTDRNTVNESDVVVIPMQIYRQFEDLPQRRNSLQRWVMLFDDYPSMILKRDGWQSGKFKRMFNWSMTYRLDSDVPIPYGWTEKREKPIKIKQNFANYHANDTALASAVISHCSYTLNNRISYVKELEKYVSLDFYGYCGNKKCPGQQYVTPCGEIKKHKFFLAFENSNCMEYITEKLWLLSYDQKVIPIVMGAPKSDYIAQAPPNSFIHVDDFKSPKALAEYITMLDKNNTAYNEYFQWRRLYTTHS</sequence>
<organism evidence="15 16">
    <name type="scientific">Owenia fusiformis</name>
    <name type="common">Polychaete worm</name>
    <dbReference type="NCBI Taxonomy" id="6347"/>
    <lineage>
        <taxon>Eukaryota</taxon>
        <taxon>Metazoa</taxon>
        <taxon>Spiralia</taxon>
        <taxon>Lophotrochozoa</taxon>
        <taxon>Annelida</taxon>
        <taxon>Polychaeta</taxon>
        <taxon>Sedentaria</taxon>
        <taxon>Canalipalpata</taxon>
        <taxon>Sabellida</taxon>
        <taxon>Oweniida</taxon>
        <taxon>Oweniidae</taxon>
        <taxon>Owenia</taxon>
    </lineage>
</organism>
<keyword evidence="6 12" id="KW-0812">Transmembrane</keyword>
<comment type="subcellular location">
    <subcellularLocation>
        <location evidence="1">Golgi apparatus membrane</location>
        <topology evidence="1">Single-pass type II membrane protein</topology>
    </subcellularLocation>
    <subcellularLocation>
        <location evidence="12">Golgi apparatus</location>
        <location evidence="12">Golgi stack membrane</location>
        <topology evidence="12">Single-pass type II membrane protein</topology>
    </subcellularLocation>
</comment>
<evidence type="ECO:0000256" key="6">
    <source>
        <dbReference type="ARBA" id="ARBA00022692"/>
    </source>
</evidence>
<feature type="non-terminal residue" evidence="15">
    <location>
        <position position="302"/>
    </location>
</feature>
<name>A0A8J1XJ82_OWEFU</name>
<dbReference type="Pfam" id="PF17039">
    <property type="entry name" value="Glyco_tran_10_N"/>
    <property type="match status" value="1"/>
</dbReference>
<evidence type="ECO:0000256" key="7">
    <source>
        <dbReference type="ARBA" id="ARBA00022968"/>
    </source>
</evidence>
<evidence type="ECO:0000256" key="4">
    <source>
        <dbReference type="ARBA" id="ARBA00022676"/>
    </source>
</evidence>
<feature type="domain" description="Fucosyltransferase C-terminal" evidence="13">
    <location>
        <begin position="157"/>
        <end position="300"/>
    </location>
</feature>
<comment type="caution">
    <text evidence="15">The sequence shown here is derived from an EMBL/GenBank/DDBJ whole genome shotgun (WGS) entry which is preliminary data.</text>
</comment>
<proteinExistence type="inferred from homology"/>
<keyword evidence="10" id="KW-0472">Membrane</keyword>
<dbReference type="UniPathway" id="UPA00378"/>
<feature type="non-terminal residue" evidence="15">
    <location>
        <position position="1"/>
    </location>
</feature>
<evidence type="ECO:0000256" key="11">
    <source>
        <dbReference type="ARBA" id="ARBA00023180"/>
    </source>
</evidence>
<comment type="pathway">
    <text evidence="2">Protein modification; protein glycosylation.</text>
</comment>
<evidence type="ECO:0000259" key="14">
    <source>
        <dbReference type="Pfam" id="PF17039"/>
    </source>
</evidence>
<comment type="similarity">
    <text evidence="3 12">Belongs to the glycosyltransferase 10 family.</text>
</comment>
<dbReference type="Pfam" id="PF00852">
    <property type="entry name" value="Glyco_transf_10"/>
    <property type="match status" value="1"/>
</dbReference>
<dbReference type="OrthoDB" id="427096at2759"/>
<keyword evidence="9 12" id="KW-0333">Golgi apparatus</keyword>
<dbReference type="GO" id="GO:0000139">
    <property type="term" value="C:Golgi membrane"/>
    <property type="evidence" value="ECO:0007669"/>
    <property type="project" value="UniProtKB-SubCell"/>
</dbReference>
<dbReference type="AlphaFoldDB" id="A0A8J1XJ82"/>
<reference evidence="15" key="1">
    <citation type="submission" date="2022-03" db="EMBL/GenBank/DDBJ databases">
        <authorList>
            <person name="Martin C."/>
        </authorList>
    </citation>
    <scope>NUCLEOTIDE SEQUENCE</scope>
</reference>
<dbReference type="InterPro" id="IPR038577">
    <property type="entry name" value="GT10-like_C_sf"/>
</dbReference>
<keyword evidence="8" id="KW-1133">Transmembrane helix</keyword>
<evidence type="ECO:0000256" key="5">
    <source>
        <dbReference type="ARBA" id="ARBA00022679"/>
    </source>
</evidence>
<evidence type="ECO:0000256" key="9">
    <source>
        <dbReference type="ARBA" id="ARBA00023034"/>
    </source>
</evidence>
<dbReference type="PANTHER" id="PTHR48438:SF1">
    <property type="entry name" value="ALPHA-(1,3)-FUCOSYLTRANSFERASE C-RELATED"/>
    <property type="match status" value="1"/>
</dbReference>
<evidence type="ECO:0000259" key="13">
    <source>
        <dbReference type="Pfam" id="PF00852"/>
    </source>
</evidence>
<evidence type="ECO:0000256" key="12">
    <source>
        <dbReference type="RuleBase" id="RU003832"/>
    </source>
</evidence>
<dbReference type="FunFam" id="3.40.50.11660:FF:000004">
    <property type="entry name" value="Glycoprotein 3-alpha-L-fucosyltransferase A"/>
    <property type="match status" value="1"/>
</dbReference>
<keyword evidence="5 12" id="KW-0808">Transferase</keyword>
<dbReference type="PANTHER" id="PTHR48438">
    <property type="entry name" value="ALPHA-(1,3)-FUCOSYLTRANSFERASE C-RELATED"/>
    <property type="match status" value="1"/>
</dbReference>
<dbReference type="InterPro" id="IPR031481">
    <property type="entry name" value="Glyco_tran_10_N"/>
</dbReference>
<protein>
    <recommendedName>
        <fullName evidence="12">Fucosyltransferase</fullName>
        <ecNumber evidence="12">2.4.1.-</ecNumber>
    </recommendedName>
</protein>
<evidence type="ECO:0000313" key="16">
    <source>
        <dbReference type="Proteomes" id="UP000749559"/>
    </source>
</evidence>
<evidence type="ECO:0000256" key="1">
    <source>
        <dbReference type="ARBA" id="ARBA00004323"/>
    </source>
</evidence>
<accession>A0A8J1XJ82</accession>
<dbReference type="Gene3D" id="3.40.50.11660">
    <property type="entry name" value="Glycosyl transferase family 10, C-terminal domain"/>
    <property type="match status" value="1"/>
</dbReference>
<dbReference type="Proteomes" id="UP000749559">
    <property type="component" value="Unassembled WGS sequence"/>
</dbReference>
<keyword evidence="7" id="KW-0735">Signal-anchor</keyword>
<evidence type="ECO:0000256" key="2">
    <source>
        <dbReference type="ARBA" id="ARBA00004922"/>
    </source>
</evidence>
<keyword evidence="11" id="KW-0325">Glycoprotein</keyword>
<feature type="domain" description="Fucosyltransferase N-terminal" evidence="14">
    <location>
        <begin position="26"/>
        <end position="134"/>
    </location>
</feature>
<dbReference type="SUPFAM" id="SSF53756">
    <property type="entry name" value="UDP-Glycosyltransferase/glycogen phosphorylase"/>
    <property type="match status" value="1"/>
</dbReference>
<dbReference type="EC" id="2.4.1.-" evidence="12"/>
<keyword evidence="4 12" id="KW-0328">Glycosyltransferase</keyword>
<dbReference type="InterPro" id="IPR001503">
    <property type="entry name" value="Glyco_trans_10"/>
</dbReference>
<keyword evidence="16" id="KW-1185">Reference proteome</keyword>
<evidence type="ECO:0000256" key="10">
    <source>
        <dbReference type="ARBA" id="ARBA00023136"/>
    </source>
</evidence>
<evidence type="ECO:0000313" key="15">
    <source>
        <dbReference type="EMBL" id="CAH1799548.1"/>
    </source>
</evidence>
<dbReference type="GO" id="GO:0032580">
    <property type="term" value="C:Golgi cisterna membrane"/>
    <property type="evidence" value="ECO:0007669"/>
    <property type="project" value="UniProtKB-SubCell"/>
</dbReference>
<dbReference type="EMBL" id="CAIIXF020000011">
    <property type="protein sequence ID" value="CAH1799548.1"/>
    <property type="molecule type" value="Genomic_DNA"/>
</dbReference>
<dbReference type="InterPro" id="IPR055270">
    <property type="entry name" value="Glyco_tran_10_C"/>
</dbReference>
<gene>
    <name evidence="15" type="ORF">OFUS_LOCUS23550</name>
</gene>
<evidence type="ECO:0000256" key="8">
    <source>
        <dbReference type="ARBA" id="ARBA00022989"/>
    </source>
</evidence>
<evidence type="ECO:0000256" key="3">
    <source>
        <dbReference type="ARBA" id="ARBA00008919"/>
    </source>
</evidence>
<dbReference type="GO" id="GO:0008417">
    <property type="term" value="F:fucosyltransferase activity"/>
    <property type="evidence" value="ECO:0007669"/>
    <property type="project" value="InterPro"/>
</dbReference>